<evidence type="ECO:0008006" key="3">
    <source>
        <dbReference type="Google" id="ProtNLM"/>
    </source>
</evidence>
<name>A0A2N1MB08_9GLOM</name>
<organism evidence="1 2">
    <name type="scientific">Rhizophagus irregularis</name>
    <dbReference type="NCBI Taxonomy" id="588596"/>
    <lineage>
        <taxon>Eukaryota</taxon>
        <taxon>Fungi</taxon>
        <taxon>Fungi incertae sedis</taxon>
        <taxon>Mucoromycota</taxon>
        <taxon>Glomeromycotina</taxon>
        <taxon>Glomeromycetes</taxon>
        <taxon>Glomerales</taxon>
        <taxon>Glomeraceae</taxon>
        <taxon>Rhizophagus</taxon>
    </lineage>
</organism>
<dbReference type="EMBL" id="LLXL01003360">
    <property type="protein sequence ID" value="PKK58823.1"/>
    <property type="molecule type" value="Genomic_DNA"/>
</dbReference>
<evidence type="ECO:0000313" key="1">
    <source>
        <dbReference type="EMBL" id="PKK58823.1"/>
    </source>
</evidence>
<protein>
    <recommendedName>
        <fullName evidence="3">CCHC-type domain-containing protein</fullName>
    </recommendedName>
</protein>
<dbReference type="VEuPathDB" id="FungiDB:RhiirFUN_019221"/>
<dbReference type="VEuPathDB" id="FungiDB:FUN_008042"/>
<evidence type="ECO:0000313" key="2">
    <source>
        <dbReference type="Proteomes" id="UP000233469"/>
    </source>
</evidence>
<sequence length="160" mass="18255">MSITENGLGITQKAEQAVHWYQDSKLNIDDKDIALLDVISIVKDHSSSAVVCEEINFNYIHHVRGEQALDLTQKLDCYNELNGLLQTYIDEKQQELLCNQTTDESRYLSEGETLRQNKKQKKTEGNLEVNGNDKERKCKGCGGTGHDLRNCKRRILSEKN</sequence>
<dbReference type="AlphaFoldDB" id="A0A2N1MB08"/>
<dbReference type="Proteomes" id="UP000233469">
    <property type="component" value="Unassembled WGS sequence"/>
</dbReference>
<reference evidence="1 2" key="2">
    <citation type="submission" date="2017-10" db="EMBL/GenBank/DDBJ databases">
        <title>Extensive intraspecific genome diversity in a model arbuscular mycorrhizal fungus.</title>
        <authorList>
            <person name="Chen E.C.H."/>
            <person name="Morin E."/>
            <person name="Baudet D."/>
            <person name="Noel J."/>
            <person name="Ndikumana S."/>
            <person name="Charron P."/>
            <person name="St-Onge C."/>
            <person name="Giorgi J."/>
            <person name="Grigoriev I.V."/>
            <person name="Roux C."/>
            <person name="Martin F.M."/>
            <person name="Corradi N."/>
        </authorList>
    </citation>
    <scope>NUCLEOTIDE SEQUENCE [LARGE SCALE GENOMIC DNA]</scope>
    <source>
        <strain evidence="1 2">C2</strain>
    </source>
</reference>
<reference evidence="1 2" key="1">
    <citation type="submission" date="2016-04" db="EMBL/GenBank/DDBJ databases">
        <title>Genome analyses suggest a sexual origin of heterokaryosis in a supposedly ancient asexual fungus.</title>
        <authorList>
            <person name="Ropars J."/>
            <person name="Sedzielewska K."/>
            <person name="Noel J."/>
            <person name="Charron P."/>
            <person name="Farinelli L."/>
            <person name="Marton T."/>
            <person name="Kruger M."/>
            <person name="Pelin A."/>
            <person name="Brachmann A."/>
            <person name="Corradi N."/>
        </authorList>
    </citation>
    <scope>NUCLEOTIDE SEQUENCE [LARGE SCALE GENOMIC DNA]</scope>
    <source>
        <strain evidence="1 2">C2</strain>
    </source>
</reference>
<proteinExistence type="predicted"/>
<comment type="caution">
    <text evidence="1">The sequence shown here is derived from an EMBL/GenBank/DDBJ whole genome shotgun (WGS) entry which is preliminary data.</text>
</comment>
<accession>A0A2N1MB08</accession>
<gene>
    <name evidence="1" type="ORF">RhiirC2_857606</name>
</gene>